<evidence type="ECO:0000313" key="2">
    <source>
        <dbReference type="EMBL" id="SDJ27065.1"/>
    </source>
</evidence>
<dbReference type="AlphaFoldDB" id="A0A1G8SE78"/>
<sequence length="284" mass="30487">MPWNTTDHVAKFLSVAGDFVHSRTDRHTMLLSALAGVRHAAPPQGDGPLFGWWGQDGDGAVTAAFVWTPPFLLALSSLPDGAEEELARLVAADSRTAANLMTDERSGRAFAAAWTEHTGLGTHTRLASRLFRLDALTPPNPEPRGRSRLAKEADRPLLTDWYTAFTQEAGDMPADPTAFVDDRLAYSGWTLWEVDGRPVSMAGITRSVSGMARITPVYTPPGERGHGYGAAVTSAVSAAALGSGTPDVLLFTDVTNPVSNRLYTRIGFRPVDDFVMLALDAPGR</sequence>
<dbReference type="InterPro" id="IPR016181">
    <property type="entry name" value="Acyl_CoA_acyltransferase"/>
</dbReference>
<dbReference type="PROSITE" id="PS51186">
    <property type="entry name" value="GNAT"/>
    <property type="match status" value="1"/>
</dbReference>
<dbReference type="Pfam" id="PF00583">
    <property type="entry name" value="Acetyltransf_1"/>
    <property type="match status" value="1"/>
</dbReference>
<dbReference type="Gene3D" id="3.40.630.30">
    <property type="match status" value="1"/>
</dbReference>
<evidence type="ECO:0000313" key="3">
    <source>
        <dbReference type="Proteomes" id="UP000198683"/>
    </source>
</evidence>
<organism evidence="2 3">
    <name type="scientific">Nonomuraea maritima</name>
    <dbReference type="NCBI Taxonomy" id="683260"/>
    <lineage>
        <taxon>Bacteria</taxon>
        <taxon>Bacillati</taxon>
        <taxon>Actinomycetota</taxon>
        <taxon>Actinomycetes</taxon>
        <taxon>Streptosporangiales</taxon>
        <taxon>Streptosporangiaceae</taxon>
        <taxon>Nonomuraea</taxon>
    </lineage>
</organism>
<dbReference type="GO" id="GO:0016747">
    <property type="term" value="F:acyltransferase activity, transferring groups other than amino-acyl groups"/>
    <property type="evidence" value="ECO:0007669"/>
    <property type="project" value="InterPro"/>
</dbReference>
<dbReference type="EMBL" id="FNFB01000001">
    <property type="protein sequence ID" value="SDJ27065.1"/>
    <property type="molecule type" value="Genomic_DNA"/>
</dbReference>
<dbReference type="STRING" id="683260.SAMN05421874_101264"/>
<gene>
    <name evidence="2" type="ORF">SAMN05421874_101264</name>
</gene>
<protein>
    <submittedName>
        <fullName evidence="2">Predicted acetyltransferase, GNAT family</fullName>
    </submittedName>
</protein>
<accession>A0A1G8SE78</accession>
<keyword evidence="3" id="KW-1185">Reference proteome</keyword>
<proteinExistence type="predicted"/>
<dbReference type="Proteomes" id="UP000198683">
    <property type="component" value="Unassembled WGS sequence"/>
</dbReference>
<evidence type="ECO:0000259" key="1">
    <source>
        <dbReference type="PROSITE" id="PS51186"/>
    </source>
</evidence>
<feature type="domain" description="N-acetyltransferase" evidence="1">
    <location>
        <begin position="145"/>
        <end position="284"/>
    </location>
</feature>
<dbReference type="InterPro" id="IPR000182">
    <property type="entry name" value="GNAT_dom"/>
</dbReference>
<reference evidence="2 3" key="1">
    <citation type="submission" date="2016-10" db="EMBL/GenBank/DDBJ databases">
        <authorList>
            <person name="de Groot N.N."/>
        </authorList>
    </citation>
    <scope>NUCLEOTIDE SEQUENCE [LARGE SCALE GENOMIC DNA]</scope>
    <source>
        <strain evidence="2 3">CGMCC 4.5681</strain>
    </source>
</reference>
<dbReference type="SUPFAM" id="SSF55729">
    <property type="entry name" value="Acyl-CoA N-acyltransferases (Nat)"/>
    <property type="match status" value="1"/>
</dbReference>
<keyword evidence="2" id="KW-0808">Transferase</keyword>
<name>A0A1G8SE78_9ACTN</name>